<protein>
    <submittedName>
        <fullName evidence="1">Uncharacterized protein</fullName>
    </submittedName>
</protein>
<keyword evidence="2" id="KW-1185">Reference proteome</keyword>
<accession>A0A8J3Q619</accession>
<gene>
    <name evidence="1" type="ORF">Rhe02_26410</name>
</gene>
<name>A0A8J3Q619_9ACTN</name>
<comment type="caution">
    <text evidence="1">The sequence shown here is derived from an EMBL/GenBank/DDBJ whole genome shotgun (WGS) entry which is preliminary data.</text>
</comment>
<proteinExistence type="predicted"/>
<organism evidence="1 2">
    <name type="scientific">Rhizocola hellebori</name>
    <dbReference type="NCBI Taxonomy" id="1392758"/>
    <lineage>
        <taxon>Bacteria</taxon>
        <taxon>Bacillati</taxon>
        <taxon>Actinomycetota</taxon>
        <taxon>Actinomycetes</taxon>
        <taxon>Micromonosporales</taxon>
        <taxon>Micromonosporaceae</taxon>
        <taxon>Rhizocola</taxon>
    </lineage>
</organism>
<evidence type="ECO:0000313" key="2">
    <source>
        <dbReference type="Proteomes" id="UP000612899"/>
    </source>
</evidence>
<dbReference type="Proteomes" id="UP000612899">
    <property type="component" value="Unassembled WGS sequence"/>
</dbReference>
<evidence type="ECO:0000313" key="1">
    <source>
        <dbReference type="EMBL" id="GIH04574.1"/>
    </source>
</evidence>
<reference evidence="1" key="1">
    <citation type="submission" date="2021-01" db="EMBL/GenBank/DDBJ databases">
        <title>Whole genome shotgun sequence of Rhizocola hellebori NBRC 109834.</title>
        <authorList>
            <person name="Komaki H."/>
            <person name="Tamura T."/>
        </authorList>
    </citation>
    <scope>NUCLEOTIDE SEQUENCE</scope>
    <source>
        <strain evidence="1">NBRC 109834</strain>
    </source>
</reference>
<dbReference type="EMBL" id="BONY01000013">
    <property type="protein sequence ID" value="GIH04574.1"/>
    <property type="molecule type" value="Genomic_DNA"/>
</dbReference>
<sequence length="75" mass="7781">MAVTTGVPSALADGAGVGTGGGWVATTLGPCCEQATKLAQTATARGAQNLLMTLLSPDLAPWFRMRLRLPRTPER</sequence>
<dbReference type="AlphaFoldDB" id="A0A8J3Q619"/>